<organism evidence="6 7">
    <name type="scientific">Butyrivibrio proteoclasticus</name>
    <dbReference type="NCBI Taxonomy" id="43305"/>
    <lineage>
        <taxon>Bacteria</taxon>
        <taxon>Bacillati</taxon>
        <taxon>Bacillota</taxon>
        <taxon>Clostridia</taxon>
        <taxon>Lachnospirales</taxon>
        <taxon>Lachnospiraceae</taxon>
        <taxon>Butyrivibrio</taxon>
    </lineage>
</organism>
<dbReference type="AlphaFoldDB" id="A0A1I5U728"/>
<evidence type="ECO:0000256" key="2">
    <source>
        <dbReference type="ARBA" id="ARBA00005695"/>
    </source>
</evidence>
<dbReference type="PIRSF" id="PIRSF002741">
    <property type="entry name" value="MppA"/>
    <property type="match status" value="1"/>
</dbReference>
<keyword evidence="3" id="KW-0813">Transport</keyword>
<accession>A0A1I5U728</accession>
<keyword evidence="7" id="KW-1185">Reference proteome</keyword>
<feature type="domain" description="Solute-binding protein family 5" evidence="5">
    <location>
        <begin position="87"/>
        <end position="522"/>
    </location>
</feature>
<name>A0A1I5U728_9FIRM</name>
<comment type="similarity">
    <text evidence="2">Belongs to the bacterial solute-binding protein 5 family.</text>
</comment>
<dbReference type="Proteomes" id="UP000182624">
    <property type="component" value="Unassembled WGS sequence"/>
</dbReference>
<sequence length="632" mass="73327">MRRFSQKCILFFLCFVMTFLTGCYGKLPDLENHTLEDAYDNEAVVFRTIYSSEVVNLNYLVTSSAVDTAICANVIDALVDYDTKGNIIPGLAESWESNDDFTEWTFHLRKGIKWVDYNGNYYADVVADDFVCAAEYVNNAANDTDCQYMYSTGAVVLNAQKYYDFTSYVLKPDDYEEIPEKIIPSDIGVIAEDDKTLKYILEKPCPFFTSVLSYTTYLPVCRKYLNEIGSVFATDNEFLLYNGAYILHYFNPLEKQIFVKNPTYWDKKNVYIDRIENYYDADALSIGPEQYMNGSVDKAIISPDHLDEYMSNPKYAENIHRSRPDSSFSYFYSFNFEPLFDKRYEPDNWKKAVENLSFRKAVMSSIDRVSILKLYEPYDPEILLNNTITPKGSNSFNGKDYTSYGKLAYHAGNDSFDPKKARIYRDLARLELTPKGATFPIKMLMPYNPSTEGGKQEAYMMEEQIESTLGKDFIDVIVTPGSDMGFLLSVRMAGKYAFMKCRWGADYEDPQTWTEPFEDDGDYTFWQLSDNSEIKKIHKKWREQIDLASSITDDNDRRFTEFAEAENIIISNAIVVPFSIMNGDGYIMSKLNEFEGEYSSYGMARQRYKYYKKHEKSMNLEEYDKEYAEWIE</sequence>
<dbReference type="GO" id="GO:0042597">
    <property type="term" value="C:periplasmic space"/>
    <property type="evidence" value="ECO:0007669"/>
    <property type="project" value="UniProtKB-ARBA"/>
</dbReference>
<evidence type="ECO:0000259" key="5">
    <source>
        <dbReference type="Pfam" id="PF00496"/>
    </source>
</evidence>
<dbReference type="SUPFAM" id="SSF53850">
    <property type="entry name" value="Periplasmic binding protein-like II"/>
    <property type="match status" value="1"/>
</dbReference>
<dbReference type="Pfam" id="PF00496">
    <property type="entry name" value="SBP_bac_5"/>
    <property type="match status" value="1"/>
</dbReference>
<evidence type="ECO:0000256" key="4">
    <source>
        <dbReference type="ARBA" id="ARBA00022729"/>
    </source>
</evidence>
<dbReference type="OrthoDB" id="9801912at2"/>
<dbReference type="EMBL" id="FOXO01000011">
    <property type="protein sequence ID" value="SFP91065.1"/>
    <property type="molecule type" value="Genomic_DNA"/>
</dbReference>
<gene>
    <name evidence="6" type="ORF">SAMN04487928_111108</name>
</gene>
<dbReference type="Gene3D" id="3.40.190.10">
    <property type="entry name" value="Periplasmic binding protein-like II"/>
    <property type="match status" value="1"/>
</dbReference>
<evidence type="ECO:0000313" key="6">
    <source>
        <dbReference type="EMBL" id="SFP91065.1"/>
    </source>
</evidence>
<dbReference type="GO" id="GO:0015833">
    <property type="term" value="P:peptide transport"/>
    <property type="evidence" value="ECO:0007669"/>
    <property type="project" value="TreeGrafter"/>
</dbReference>
<dbReference type="InterPro" id="IPR030678">
    <property type="entry name" value="Peptide/Ni-bd"/>
</dbReference>
<dbReference type="InterPro" id="IPR023765">
    <property type="entry name" value="SBP_5_CS"/>
</dbReference>
<dbReference type="GO" id="GO:0043190">
    <property type="term" value="C:ATP-binding cassette (ABC) transporter complex"/>
    <property type="evidence" value="ECO:0007669"/>
    <property type="project" value="InterPro"/>
</dbReference>
<keyword evidence="4" id="KW-0732">Signal</keyword>
<dbReference type="Gene3D" id="3.90.76.10">
    <property type="entry name" value="Dipeptide-binding Protein, Domain 1"/>
    <property type="match status" value="1"/>
</dbReference>
<evidence type="ECO:0000256" key="3">
    <source>
        <dbReference type="ARBA" id="ARBA00022448"/>
    </source>
</evidence>
<dbReference type="PANTHER" id="PTHR30290:SF10">
    <property type="entry name" value="PERIPLASMIC OLIGOPEPTIDE-BINDING PROTEIN-RELATED"/>
    <property type="match status" value="1"/>
</dbReference>
<dbReference type="PROSITE" id="PS01040">
    <property type="entry name" value="SBP_BACTERIAL_5"/>
    <property type="match status" value="1"/>
</dbReference>
<dbReference type="InterPro" id="IPR039424">
    <property type="entry name" value="SBP_5"/>
</dbReference>
<protein>
    <submittedName>
        <fullName evidence="6">Peptide/nickel transport system substrate-binding protein</fullName>
    </submittedName>
</protein>
<proteinExistence type="inferred from homology"/>
<dbReference type="PANTHER" id="PTHR30290">
    <property type="entry name" value="PERIPLASMIC BINDING COMPONENT OF ABC TRANSPORTER"/>
    <property type="match status" value="1"/>
</dbReference>
<evidence type="ECO:0000256" key="1">
    <source>
        <dbReference type="ARBA" id="ARBA00004193"/>
    </source>
</evidence>
<comment type="subcellular location">
    <subcellularLocation>
        <location evidence="1">Cell membrane</location>
        <topology evidence="1">Lipid-anchor</topology>
    </subcellularLocation>
</comment>
<reference evidence="7" key="1">
    <citation type="submission" date="2016-10" db="EMBL/GenBank/DDBJ databases">
        <authorList>
            <person name="Varghese N."/>
            <person name="Submissions S."/>
        </authorList>
    </citation>
    <scope>NUCLEOTIDE SEQUENCE [LARGE SCALE GENOMIC DNA]</scope>
    <source>
        <strain evidence="7">P18</strain>
    </source>
</reference>
<dbReference type="InterPro" id="IPR000914">
    <property type="entry name" value="SBP_5_dom"/>
</dbReference>
<dbReference type="Gene3D" id="3.10.105.10">
    <property type="entry name" value="Dipeptide-binding Protein, Domain 3"/>
    <property type="match status" value="1"/>
</dbReference>
<dbReference type="GO" id="GO:1904680">
    <property type="term" value="F:peptide transmembrane transporter activity"/>
    <property type="evidence" value="ECO:0007669"/>
    <property type="project" value="TreeGrafter"/>
</dbReference>
<dbReference type="PROSITE" id="PS51257">
    <property type="entry name" value="PROKAR_LIPOPROTEIN"/>
    <property type="match status" value="1"/>
</dbReference>
<evidence type="ECO:0000313" key="7">
    <source>
        <dbReference type="Proteomes" id="UP000182624"/>
    </source>
</evidence>